<proteinExistence type="inferred from homology"/>
<accession>A0A931B678</accession>
<comment type="similarity">
    <text evidence="2 7">Belongs to the group II decarboxylase family.</text>
</comment>
<dbReference type="InterPro" id="IPR015421">
    <property type="entry name" value="PyrdxlP-dep_Trfase_major"/>
</dbReference>
<name>A0A931B678_9ACTN</name>
<evidence type="ECO:0000256" key="1">
    <source>
        <dbReference type="ARBA" id="ARBA00001933"/>
    </source>
</evidence>
<dbReference type="Gene3D" id="3.40.640.10">
    <property type="entry name" value="Type I PLP-dependent aspartate aminotransferase-like (Major domain)"/>
    <property type="match status" value="1"/>
</dbReference>
<dbReference type="SUPFAM" id="SSF53383">
    <property type="entry name" value="PLP-dependent transferases"/>
    <property type="match status" value="1"/>
</dbReference>
<evidence type="ECO:0000256" key="6">
    <source>
        <dbReference type="PIRSR" id="PIRSR602129-50"/>
    </source>
</evidence>
<sequence>MHAFDPTLTDTIVRHLVDRLSLDPAPLGRIGAAAELEVQLKGAIGARGADPADVLRRYTEAVEPTVVSCDSPRFLAFIPGAPTKAAALFDMVVSAASLHGVSWLEASGAIAAENQVLRLLADLAGLPAEAGGCFVSGGSAGNLSALVVARDTARRRLGLDRRAPLRIAVSDQTHSSVANTLSIIGVDPLVVPTEDHRLTGRALAAALAEAERTAAADGRVIGVVATAGTTNAGIIDDLAGIADQATAHGLWLHVDAAYGGAGLFAPEIRAAMTGIERADSVVIDPHKWLFAPFDCGALLYRDPRLARAVHTQDASYLDAIHGDGAEDHDEWNPSDYAYHLTRRPRGLPLWFSLAVHGTDAYRAAVEHGLRIARFTAELVRRTEGLELVREPELSVVVLRRVGWSGDDYRAWCDDLMQRQIAFVAPTVWEGETVARLAYVHPDITEQMVEEIIATLVAPAPAPALAPAAVSAAAAAEGRA</sequence>
<dbReference type="GO" id="GO:0004058">
    <property type="term" value="F:aromatic-L-amino-acid decarboxylase activity"/>
    <property type="evidence" value="ECO:0007669"/>
    <property type="project" value="UniProtKB-ARBA"/>
</dbReference>
<evidence type="ECO:0000313" key="8">
    <source>
        <dbReference type="EMBL" id="MBF9068603.1"/>
    </source>
</evidence>
<dbReference type="PROSITE" id="PS00392">
    <property type="entry name" value="DDC_GAD_HDC_YDC"/>
    <property type="match status" value="1"/>
</dbReference>
<dbReference type="InterPro" id="IPR010977">
    <property type="entry name" value="Aromatic_deC"/>
</dbReference>
<dbReference type="InterPro" id="IPR021115">
    <property type="entry name" value="Pyridoxal-P_BS"/>
</dbReference>
<dbReference type="PANTHER" id="PTHR11999">
    <property type="entry name" value="GROUP II PYRIDOXAL-5-PHOSPHATE DECARBOXYLASE"/>
    <property type="match status" value="1"/>
</dbReference>
<keyword evidence="8" id="KW-0032">Aminotransferase</keyword>
<evidence type="ECO:0000313" key="9">
    <source>
        <dbReference type="Proteomes" id="UP000657385"/>
    </source>
</evidence>
<dbReference type="PANTHER" id="PTHR11999:SF70">
    <property type="entry name" value="MIP05841P"/>
    <property type="match status" value="1"/>
</dbReference>
<comment type="caution">
    <text evidence="8">The sequence shown here is derived from an EMBL/GenBank/DDBJ whole genome shotgun (WGS) entry which is preliminary data.</text>
</comment>
<evidence type="ECO:0000256" key="4">
    <source>
        <dbReference type="ARBA" id="ARBA00022898"/>
    </source>
</evidence>
<keyword evidence="8" id="KW-0808">Transferase</keyword>
<dbReference type="InterPro" id="IPR015424">
    <property type="entry name" value="PyrdxlP-dep_Trfase"/>
</dbReference>
<dbReference type="GO" id="GO:0030170">
    <property type="term" value="F:pyridoxal phosphate binding"/>
    <property type="evidence" value="ECO:0007669"/>
    <property type="project" value="InterPro"/>
</dbReference>
<evidence type="ECO:0000256" key="5">
    <source>
        <dbReference type="ARBA" id="ARBA00023239"/>
    </source>
</evidence>
<organism evidence="8 9">
    <name type="scientific">Streptacidiphilus fuscans</name>
    <dbReference type="NCBI Taxonomy" id="2789292"/>
    <lineage>
        <taxon>Bacteria</taxon>
        <taxon>Bacillati</taxon>
        <taxon>Actinomycetota</taxon>
        <taxon>Actinomycetes</taxon>
        <taxon>Kitasatosporales</taxon>
        <taxon>Streptomycetaceae</taxon>
        <taxon>Streptacidiphilus</taxon>
    </lineage>
</organism>
<keyword evidence="9" id="KW-1185">Reference proteome</keyword>
<dbReference type="RefSeq" id="WP_196193775.1">
    <property type="nucleotide sequence ID" value="NZ_JADPRT010000004.1"/>
</dbReference>
<comment type="cofactor">
    <cofactor evidence="1 6 7">
        <name>pyridoxal 5'-phosphate</name>
        <dbReference type="ChEBI" id="CHEBI:597326"/>
    </cofactor>
</comment>
<dbReference type="GO" id="GO:0008483">
    <property type="term" value="F:transaminase activity"/>
    <property type="evidence" value="ECO:0007669"/>
    <property type="project" value="UniProtKB-KW"/>
</dbReference>
<keyword evidence="5 7" id="KW-0456">Lyase</keyword>
<gene>
    <name evidence="8" type="ORF">I2501_11235</name>
</gene>
<evidence type="ECO:0000256" key="2">
    <source>
        <dbReference type="ARBA" id="ARBA00009533"/>
    </source>
</evidence>
<evidence type="ECO:0000256" key="7">
    <source>
        <dbReference type="RuleBase" id="RU000382"/>
    </source>
</evidence>
<dbReference type="GO" id="GO:0019752">
    <property type="term" value="P:carboxylic acid metabolic process"/>
    <property type="evidence" value="ECO:0007669"/>
    <property type="project" value="InterPro"/>
</dbReference>
<dbReference type="InterPro" id="IPR002129">
    <property type="entry name" value="PyrdxlP-dep_de-COase"/>
</dbReference>
<feature type="modified residue" description="N6-(pyridoxal phosphate)lysine" evidence="6">
    <location>
        <position position="287"/>
    </location>
</feature>
<keyword evidence="4 6" id="KW-0663">Pyridoxal phosphate</keyword>
<protein>
    <submittedName>
        <fullName evidence="8">Aspartate aminotransferase family protein</fullName>
    </submittedName>
</protein>
<evidence type="ECO:0000256" key="3">
    <source>
        <dbReference type="ARBA" id="ARBA00022793"/>
    </source>
</evidence>
<dbReference type="EMBL" id="JADPRT010000004">
    <property type="protein sequence ID" value="MBF9068603.1"/>
    <property type="molecule type" value="Genomic_DNA"/>
</dbReference>
<reference evidence="8" key="1">
    <citation type="submission" date="2020-11" db="EMBL/GenBank/DDBJ databases">
        <title>Isolation and identification of active actinomycetes.</title>
        <authorList>
            <person name="Yu B."/>
        </authorList>
    </citation>
    <scope>NUCLEOTIDE SEQUENCE</scope>
    <source>
        <strain evidence="8">NEAU-YB345</strain>
    </source>
</reference>
<keyword evidence="3" id="KW-0210">Decarboxylase</keyword>
<dbReference type="InterPro" id="IPR015422">
    <property type="entry name" value="PyrdxlP-dep_Trfase_small"/>
</dbReference>
<dbReference type="Proteomes" id="UP000657385">
    <property type="component" value="Unassembled WGS sequence"/>
</dbReference>
<dbReference type="AlphaFoldDB" id="A0A931B678"/>
<dbReference type="Pfam" id="PF00282">
    <property type="entry name" value="Pyridoxal_deC"/>
    <property type="match status" value="1"/>
</dbReference>
<dbReference type="Gene3D" id="3.90.1150.10">
    <property type="entry name" value="Aspartate Aminotransferase, domain 1"/>
    <property type="match status" value="1"/>
</dbReference>